<reference evidence="2 3" key="1">
    <citation type="journal article" date="2018" name="G3 (Bethesda)">
        <title>A High-Quality Reference Genome for the Invasive Mosquitofish Gambusia affinis Using a Chicago Library.</title>
        <authorList>
            <person name="Hoffberg S.L."/>
            <person name="Troendle N.J."/>
            <person name="Glenn T.C."/>
            <person name="Mahmud O."/>
            <person name="Louha S."/>
            <person name="Chalopin D."/>
            <person name="Bennetzen J.L."/>
            <person name="Mauricio R."/>
        </authorList>
    </citation>
    <scope>NUCLEOTIDE SEQUENCE [LARGE SCALE GENOMIC DNA]</scope>
    <source>
        <strain evidence="2">NE01/NJP1002.9</strain>
        <tissue evidence="2">Muscle</tissue>
    </source>
</reference>
<name>A0A315VXQ5_GAMAF</name>
<dbReference type="EMBL" id="NHOQ01000837">
    <property type="protein sequence ID" value="PWA28398.1"/>
    <property type="molecule type" value="Genomic_DNA"/>
</dbReference>
<organism evidence="2 3">
    <name type="scientific">Gambusia affinis</name>
    <name type="common">Western mosquitofish</name>
    <name type="synonym">Heterandria affinis</name>
    <dbReference type="NCBI Taxonomy" id="33528"/>
    <lineage>
        <taxon>Eukaryota</taxon>
        <taxon>Metazoa</taxon>
        <taxon>Chordata</taxon>
        <taxon>Craniata</taxon>
        <taxon>Vertebrata</taxon>
        <taxon>Euteleostomi</taxon>
        <taxon>Actinopterygii</taxon>
        <taxon>Neopterygii</taxon>
        <taxon>Teleostei</taxon>
        <taxon>Neoteleostei</taxon>
        <taxon>Acanthomorphata</taxon>
        <taxon>Ovalentaria</taxon>
        <taxon>Atherinomorphae</taxon>
        <taxon>Cyprinodontiformes</taxon>
        <taxon>Poeciliidae</taxon>
        <taxon>Poeciliinae</taxon>
        <taxon>Gambusia</taxon>
    </lineage>
</organism>
<accession>A0A315VXQ5</accession>
<proteinExistence type="predicted"/>
<dbReference type="PANTHER" id="PTHR21301">
    <property type="entry name" value="REVERSE TRANSCRIPTASE"/>
    <property type="match status" value="1"/>
</dbReference>
<dbReference type="PANTHER" id="PTHR21301:SF10">
    <property type="entry name" value="REVERSE TRANSCRIPTASE DOMAIN-CONTAINING PROTEIN"/>
    <property type="match status" value="1"/>
</dbReference>
<comment type="caution">
    <text evidence="2">The sequence shown here is derived from an EMBL/GenBank/DDBJ whole genome shotgun (WGS) entry which is preliminary data.</text>
</comment>
<evidence type="ECO:0000313" key="3">
    <source>
        <dbReference type="Proteomes" id="UP000250572"/>
    </source>
</evidence>
<sequence>MEHLAGVIVPAFLSPETALRIRGNAKEWTWTTLLILRDHYEACRDTDLLESGQGDWEAPFEVANKWASRNLGCRLQDTTVLQARTWLEEQLRAQKPEPVIGPSRVRPPADSARSATVPAPLEDNRAKDLQVDAFLDAKWKHGEALLWAATVRSPVERLILSFGLNNRCQRAKATPIIKLKAATSTRLPGSRIVVSENTYLPWRETRQGIIQLLEINLLRNNFQFNGEWFLQVKGTAMGKRFAPAYVNIFMAEWEESALNPCDKRPLHHYRYLDDIWGVWSHSEEEFNRFLHTLNTHNASIKLKSSTSLTAVDFLDTTTFKGPDFNNTG</sequence>
<protein>
    <recommendedName>
        <fullName evidence="4">Reverse transcriptase domain-containing protein</fullName>
    </recommendedName>
</protein>
<evidence type="ECO:0008006" key="4">
    <source>
        <dbReference type="Google" id="ProtNLM"/>
    </source>
</evidence>
<keyword evidence="3" id="KW-1185">Reference proteome</keyword>
<feature type="region of interest" description="Disordered" evidence="1">
    <location>
        <begin position="98"/>
        <end position="118"/>
    </location>
</feature>
<evidence type="ECO:0000256" key="1">
    <source>
        <dbReference type="SAM" id="MobiDB-lite"/>
    </source>
</evidence>
<dbReference type="AlphaFoldDB" id="A0A315VXQ5"/>
<evidence type="ECO:0000313" key="2">
    <source>
        <dbReference type="EMBL" id="PWA28398.1"/>
    </source>
</evidence>
<dbReference type="Proteomes" id="UP000250572">
    <property type="component" value="Unassembled WGS sequence"/>
</dbReference>
<gene>
    <name evidence="2" type="ORF">CCH79_00015971</name>
</gene>